<dbReference type="Proteomes" id="UP000815677">
    <property type="component" value="Unassembled WGS sequence"/>
</dbReference>
<protein>
    <recommendedName>
        <fullName evidence="4">C2H2-type domain-containing protein</fullName>
    </recommendedName>
</protein>
<name>A0ABQ0L4I7_MYCCL</name>
<reference evidence="2" key="1">
    <citation type="submission" date="2014-09" db="EMBL/GenBank/DDBJ databases">
        <title>Genome sequence of the luminous mushroom Mycena chlorophos for searching fungal bioluminescence genes.</title>
        <authorList>
            <person name="Tanaka Y."/>
            <person name="Kasuga D."/>
            <person name="Oba Y."/>
            <person name="Hase S."/>
            <person name="Sato K."/>
            <person name="Oba Y."/>
            <person name="Sakakibara Y."/>
        </authorList>
    </citation>
    <scope>NUCLEOTIDE SEQUENCE</scope>
</reference>
<feature type="compositionally biased region" description="Polar residues" evidence="1">
    <location>
        <begin position="166"/>
        <end position="178"/>
    </location>
</feature>
<organism evidence="2 3">
    <name type="scientific">Mycena chlorophos</name>
    <name type="common">Agaric fungus</name>
    <name type="synonym">Agaricus chlorophos</name>
    <dbReference type="NCBI Taxonomy" id="658473"/>
    <lineage>
        <taxon>Eukaryota</taxon>
        <taxon>Fungi</taxon>
        <taxon>Dikarya</taxon>
        <taxon>Basidiomycota</taxon>
        <taxon>Agaricomycotina</taxon>
        <taxon>Agaricomycetes</taxon>
        <taxon>Agaricomycetidae</taxon>
        <taxon>Agaricales</taxon>
        <taxon>Marasmiineae</taxon>
        <taxon>Mycenaceae</taxon>
        <taxon>Mycena</taxon>
    </lineage>
</organism>
<evidence type="ECO:0000256" key="1">
    <source>
        <dbReference type="SAM" id="MobiDB-lite"/>
    </source>
</evidence>
<proteinExistence type="predicted"/>
<evidence type="ECO:0008006" key="4">
    <source>
        <dbReference type="Google" id="ProtNLM"/>
    </source>
</evidence>
<evidence type="ECO:0000313" key="3">
    <source>
        <dbReference type="Proteomes" id="UP000815677"/>
    </source>
</evidence>
<feature type="compositionally biased region" description="Basic and acidic residues" evidence="1">
    <location>
        <begin position="135"/>
        <end position="151"/>
    </location>
</feature>
<sequence length="405" mass="44059">MYSRPNNNTNAELEPWAWLLDAQSPSPPASTSGLTTDTLFATDRHEQWNFEMHDHSSVANLPPASSFTVASTSALRETTRRRTEISDEKYYCPLCLGQFKDLRARNLHLDKPICAKTAVARGLPVPTPAAITRAKNAERNEHLKDLSDEWAGKSGKRGKRAKPPTASRSGHAWSSDQEMGTMVQPTPAPERSQRQRHEPNALEVDDLAAHWPQYARRLPAGGDYRVSGVSSTGNEPVQLQHPYPAPIPPRVPPLYPSRGQDHLFTLQSNAPNLTVAHTSNPAFDAFPQAPLTSTLFRGAPPNATGHWHASTGSDSLVSSASGTTNTTISVTSTSAYTPTRTNAFPSRAEGLQDFAGGNHDKHARFYPPNASFTPQGPSGRIHTRPIEPIPLVQRGRARGPASSSQ</sequence>
<feature type="compositionally biased region" description="Basic and acidic residues" evidence="1">
    <location>
        <begin position="191"/>
        <end position="200"/>
    </location>
</feature>
<accession>A0ABQ0L4I7</accession>
<feature type="region of interest" description="Disordered" evidence="1">
    <location>
        <begin position="349"/>
        <end position="405"/>
    </location>
</feature>
<dbReference type="EMBL" id="DF841719">
    <property type="protein sequence ID" value="GAT45825.1"/>
    <property type="molecule type" value="Genomic_DNA"/>
</dbReference>
<feature type="region of interest" description="Disordered" evidence="1">
    <location>
        <begin position="131"/>
        <end position="207"/>
    </location>
</feature>
<evidence type="ECO:0000313" key="2">
    <source>
        <dbReference type="EMBL" id="GAT45825.1"/>
    </source>
</evidence>
<gene>
    <name evidence="2" type="ORF">MCHLO_03381</name>
</gene>
<keyword evidence="3" id="KW-1185">Reference proteome</keyword>